<sequence>MAAVSMSPSTTREASRAGCAPPANCAAARRSGNACAVQTGVASGSRGTWRRVNSSPIL</sequence>
<evidence type="ECO:0000313" key="2">
    <source>
        <dbReference type="EMBL" id="TPX54700.1"/>
    </source>
</evidence>
<dbReference type="Proteomes" id="UP000318582">
    <property type="component" value="Unassembled WGS sequence"/>
</dbReference>
<feature type="region of interest" description="Disordered" evidence="1">
    <location>
        <begin position="1"/>
        <end position="22"/>
    </location>
</feature>
<proteinExistence type="predicted"/>
<gene>
    <name evidence="2" type="ORF">PhCBS80983_g05824</name>
</gene>
<keyword evidence="3" id="KW-1185">Reference proteome</keyword>
<evidence type="ECO:0000256" key="1">
    <source>
        <dbReference type="SAM" id="MobiDB-lite"/>
    </source>
</evidence>
<accession>A0A507DUZ1</accession>
<reference evidence="2 3" key="1">
    <citation type="journal article" date="2019" name="Sci. Rep.">
        <title>Comparative genomics of chytrid fungi reveal insights into the obligate biotrophic and pathogenic lifestyle of Synchytrium endobioticum.</title>
        <authorList>
            <person name="van de Vossenberg B.T.L.H."/>
            <person name="Warris S."/>
            <person name="Nguyen H.D.T."/>
            <person name="van Gent-Pelzer M.P.E."/>
            <person name="Joly D.L."/>
            <person name="van de Geest H.C."/>
            <person name="Bonants P.J.M."/>
            <person name="Smith D.S."/>
            <person name="Levesque C.A."/>
            <person name="van der Lee T.A.J."/>
        </authorList>
    </citation>
    <scope>NUCLEOTIDE SEQUENCE [LARGE SCALE GENOMIC DNA]</scope>
    <source>
        <strain evidence="2 3">CBS 809.83</strain>
    </source>
</reference>
<dbReference type="EMBL" id="QEAQ01000145">
    <property type="protein sequence ID" value="TPX54700.1"/>
    <property type="molecule type" value="Genomic_DNA"/>
</dbReference>
<protein>
    <submittedName>
        <fullName evidence="2">Uncharacterized protein</fullName>
    </submittedName>
</protein>
<name>A0A507DUZ1_9FUNG</name>
<comment type="caution">
    <text evidence="2">The sequence shown here is derived from an EMBL/GenBank/DDBJ whole genome shotgun (WGS) entry which is preliminary data.</text>
</comment>
<dbReference type="AlphaFoldDB" id="A0A507DUZ1"/>
<feature type="compositionally biased region" description="Polar residues" evidence="1">
    <location>
        <begin position="1"/>
        <end position="12"/>
    </location>
</feature>
<organism evidence="2 3">
    <name type="scientific">Powellomyces hirtus</name>
    <dbReference type="NCBI Taxonomy" id="109895"/>
    <lineage>
        <taxon>Eukaryota</taxon>
        <taxon>Fungi</taxon>
        <taxon>Fungi incertae sedis</taxon>
        <taxon>Chytridiomycota</taxon>
        <taxon>Chytridiomycota incertae sedis</taxon>
        <taxon>Chytridiomycetes</taxon>
        <taxon>Spizellomycetales</taxon>
        <taxon>Powellomycetaceae</taxon>
        <taxon>Powellomyces</taxon>
    </lineage>
</organism>
<evidence type="ECO:0000313" key="3">
    <source>
        <dbReference type="Proteomes" id="UP000318582"/>
    </source>
</evidence>